<dbReference type="GO" id="GO:0016020">
    <property type="term" value="C:membrane"/>
    <property type="evidence" value="ECO:0007669"/>
    <property type="project" value="InterPro"/>
</dbReference>
<dbReference type="GO" id="GO:0007165">
    <property type="term" value="P:signal transduction"/>
    <property type="evidence" value="ECO:0007669"/>
    <property type="project" value="UniProtKB-KW"/>
</dbReference>
<dbReference type="PANTHER" id="PTHR32089">
    <property type="entry name" value="METHYL-ACCEPTING CHEMOTAXIS PROTEIN MCPB"/>
    <property type="match status" value="1"/>
</dbReference>
<dbReference type="SMART" id="SM00283">
    <property type="entry name" value="MA"/>
    <property type="match status" value="1"/>
</dbReference>
<dbReference type="PROSITE" id="PS50111">
    <property type="entry name" value="CHEMOTAXIS_TRANSDUC_2"/>
    <property type="match status" value="1"/>
</dbReference>
<feature type="domain" description="HAMP" evidence="6">
    <location>
        <begin position="215"/>
        <end position="267"/>
    </location>
</feature>
<protein>
    <submittedName>
        <fullName evidence="7">Methyl-accepting chemotaxis protein</fullName>
    </submittedName>
</protein>
<dbReference type="Gene3D" id="6.10.340.10">
    <property type="match status" value="1"/>
</dbReference>
<accession>A0A7T7XLT5</accession>
<dbReference type="InterPro" id="IPR003660">
    <property type="entry name" value="HAMP_dom"/>
</dbReference>
<feature type="domain" description="Methyl-accepting transducer" evidence="5">
    <location>
        <begin position="314"/>
        <end position="536"/>
    </location>
</feature>
<evidence type="ECO:0000313" key="7">
    <source>
        <dbReference type="EMBL" id="QQO08745.1"/>
    </source>
</evidence>
<dbReference type="Pfam" id="PF00015">
    <property type="entry name" value="MCPsignal"/>
    <property type="match status" value="1"/>
</dbReference>
<dbReference type="PANTHER" id="PTHR32089:SF112">
    <property type="entry name" value="LYSOZYME-LIKE PROTEIN-RELATED"/>
    <property type="match status" value="1"/>
</dbReference>
<evidence type="ECO:0000259" key="5">
    <source>
        <dbReference type="PROSITE" id="PS50111"/>
    </source>
</evidence>
<dbReference type="KEGG" id="bhc:JFL75_17730"/>
<evidence type="ECO:0000256" key="1">
    <source>
        <dbReference type="ARBA" id="ARBA00023224"/>
    </source>
</evidence>
<name>A0A7T7XLT5_9SPIR</name>
<dbReference type="Proteomes" id="UP000595917">
    <property type="component" value="Chromosome"/>
</dbReference>
<comment type="similarity">
    <text evidence="2">Belongs to the methyl-accepting chemotaxis (MCP) protein family.</text>
</comment>
<evidence type="ECO:0000256" key="2">
    <source>
        <dbReference type="ARBA" id="ARBA00029447"/>
    </source>
</evidence>
<dbReference type="EMBL" id="CP067089">
    <property type="protein sequence ID" value="QQO08745.1"/>
    <property type="molecule type" value="Genomic_DNA"/>
</dbReference>
<evidence type="ECO:0000259" key="6">
    <source>
        <dbReference type="PROSITE" id="PS50885"/>
    </source>
</evidence>
<keyword evidence="8" id="KW-1185">Reference proteome</keyword>
<dbReference type="InterPro" id="IPR004089">
    <property type="entry name" value="MCPsignal_dom"/>
</dbReference>
<keyword evidence="4" id="KW-0812">Transmembrane</keyword>
<proteinExistence type="inferred from homology"/>
<dbReference type="CDD" id="cd06225">
    <property type="entry name" value="HAMP"/>
    <property type="match status" value="1"/>
</dbReference>
<dbReference type="Gene3D" id="1.10.287.950">
    <property type="entry name" value="Methyl-accepting chemotaxis protein"/>
    <property type="match status" value="1"/>
</dbReference>
<keyword evidence="4" id="KW-0472">Membrane</keyword>
<reference evidence="7" key="1">
    <citation type="submission" date="2021-01" db="EMBL/GenBank/DDBJ databases">
        <title>Description of Breznakiella homolactica.</title>
        <authorList>
            <person name="Song Y."/>
            <person name="Brune A."/>
        </authorList>
    </citation>
    <scope>NUCLEOTIDE SEQUENCE</scope>
    <source>
        <strain evidence="7">RmG30</strain>
    </source>
</reference>
<dbReference type="AlphaFoldDB" id="A0A7T7XLT5"/>
<evidence type="ECO:0000313" key="8">
    <source>
        <dbReference type="Proteomes" id="UP000595917"/>
    </source>
</evidence>
<sequence>MKSLKTRFFLFFIGLGIIVSLGAGVTMYVQYAGYIKHSIQDNLTKVATMIDTQYPFVGDRDYFVRGVENNSPELWDFIRGMKSIGEIFEIDFVSMIEKGPDGYRFLFDTNFLEEGNFDGFLTNLFSFNEEIPEEVLQAYATGTPQVADKPFVDEWGTYLSAYLPVIRDGRIIGLIVLDCEVSFMTNLLKNAWIALGLALLLAAVLAALLSLQVSSFLIKPIKEVLKITGDLADMNFDVEINKFRTDEIGSLQKALMVIRDNFRKALDVLNDHLAKLTSLSKTLDTAMSKSAEGLAVINQNMDSVQSRSDLQLESVEQTAGSVDTIIGNIGSLNRAVATQSENIIVSSAAIEEMVASIQSIRTVVNKVSAITGTLSDSSEQGRDNMAQLVGKLQQVSEQSRALQEANRTIANITGQTNILAMNAAIEAAHAGEAGKGFAVVAGEIRKLAEMSDKESVSIANEIKKMEQIIAEMVAATDETSRSISVMFTEVNNMETSFDTVNRAVEEQAVGGRQILESLKNIEETTREVQNESGAIQNVSGLISGEIGKLTATSREVNESVQDVRKANKSIAEVLDEARRIAAEASGPALND</sequence>
<dbReference type="RefSeq" id="WP_215626051.1">
    <property type="nucleotide sequence ID" value="NZ_CP067089.2"/>
</dbReference>
<keyword evidence="1 3" id="KW-0807">Transducer</keyword>
<dbReference type="SUPFAM" id="SSF58104">
    <property type="entry name" value="Methyl-accepting chemotaxis protein (MCP) signaling domain"/>
    <property type="match status" value="1"/>
</dbReference>
<evidence type="ECO:0000256" key="3">
    <source>
        <dbReference type="PROSITE-ProRule" id="PRU00284"/>
    </source>
</evidence>
<organism evidence="7 8">
    <name type="scientific">Breznakiella homolactica</name>
    <dbReference type="NCBI Taxonomy" id="2798577"/>
    <lineage>
        <taxon>Bacteria</taxon>
        <taxon>Pseudomonadati</taxon>
        <taxon>Spirochaetota</taxon>
        <taxon>Spirochaetia</taxon>
        <taxon>Spirochaetales</taxon>
        <taxon>Breznakiellaceae</taxon>
        <taxon>Breznakiella</taxon>
    </lineage>
</organism>
<dbReference type="PROSITE" id="PS50885">
    <property type="entry name" value="HAMP"/>
    <property type="match status" value="1"/>
</dbReference>
<keyword evidence="4" id="KW-1133">Transmembrane helix</keyword>
<feature type="transmembrane region" description="Helical" evidence="4">
    <location>
        <begin position="192"/>
        <end position="218"/>
    </location>
</feature>
<evidence type="ECO:0000256" key="4">
    <source>
        <dbReference type="SAM" id="Phobius"/>
    </source>
</evidence>
<gene>
    <name evidence="7" type="ORF">JFL75_17730</name>
</gene>